<evidence type="ECO:0000259" key="2">
    <source>
        <dbReference type="Pfam" id="PF06221"/>
    </source>
</evidence>
<feature type="region of interest" description="Disordered" evidence="1">
    <location>
        <begin position="437"/>
        <end position="483"/>
    </location>
</feature>
<keyword evidence="4" id="KW-1185">Reference proteome</keyword>
<dbReference type="AlphaFoldDB" id="A0AAN7C3C8"/>
<gene>
    <name evidence="3" type="ORF">C8A03DRAFT_47078</name>
</gene>
<dbReference type="PANTHER" id="PTHR12963">
    <property type="entry name" value="THYROID RECEPTOR INTERACTING PROTEIN RELATED"/>
    <property type="match status" value="1"/>
</dbReference>
<feature type="region of interest" description="Disordered" evidence="1">
    <location>
        <begin position="56"/>
        <end position="215"/>
    </location>
</feature>
<dbReference type="InterPro" id="IPR039128">
    <property type="entry name" value="TRIP4-like"/>
</dbReference>
<dbReference type="GO" id="GO:0008270">
    <property type="term" value="F:zinc ion binding"/>
    <property type="evidence" value="ECO:0007669"/>
    <property type="project" value="InterPro"/>
</dbReference>
<dbReference type="GO" id="GO:0180022">
    <property type="term" value="C:RQC-trigger complex"/>
    <property type="evidence" value="ECO:0007669"/>
    <property type="project" value="InterPro"/>
</dbReference>
<dbReference type="GO" id="GO:0045893">
    <property type="term" value="P:positive regulation of DNA-templated transcription"/>
    <property type="evidence" value="ECO:0007669"/>
    <property type="project" value="TreeGrafter"/>
</dbReference>
<feature type="compositionally biased region" description="Basic and acidic residues" evidence="1">
    <location>
        <begin position="310"/>
        <end position="327"/>
    </location>
</feature>
<evidence type="ECO:0000313" key="3">
    <source>
        <dbReference type="EMBL" id="KAK4234643.1"/>
    </source>
</evidence>
<evidence type="ECO:0000256" key="1">
    <source>
        <dbReference type="SAM" id="MobiDB-lite"/>
    </source>
</evidence>
<sequence length="548" mass="58792">MSKEQLFQLLPLPDDGLQQVLEYAATLSKAEAAEHFTNMLGDSPQVVEFISTFNARRAEPKPRQATATAALPATATSSGQNSEVDSVPKRRRGPKKKAPLHTLPPRQVASFDLAPGTLYNKKDQQEDYMSGKPGTSTPSNSNGNRGKPPSAKSMTPPPQPSKPPPSAMGTLVSDLGLPKPKPKSNPVSRTSTPGPSSSRNNTTTATTKVSITGGVPMHGTSTALVDLDQAIRSLEITTNPSHASNTASALAARCCNCVATRHPLLEAAPNCLNCGKVICIKEGLGPCTFCGQPLLSTAEVQSMIKELRAERGREKQAMDREAHKRADVGGTPRPFAKPRGGPSADDLTVAEAMAMQHRDKLLAFQAQNAKRTTVRDEAADFDVSVTAGSMWASAEERALALKRQQKLLREMEWNAKPEYEKRQQVISIDLTGKKVFKKTTRVERPPSPEQEESDDMGGDSMPALGHTDGSKGQGGVFSRNPLLGGLIRPVYDVKGKGAELEGRKDRSTRWRRVQDDLDDNEAIILDGGVYGRSTETQAGAASDEPGCG</sequence>
<feature type="compositionally biased region" description="Pro residues" evidence="1">
    <location>
        <begin position="155"/>
        <end position="166"/>
    </location>
</feature>
<dbReference type="Proteomes" id="UP001303760">
    <property type="component" value="Unassembled WGS sequence"/>
</dbReference>
<feature type="domain" description="TRIP4/RQT4 C2HC5-type zinc finger" evidence="2">
    <location>
        <begin position="253"/>
        <end position="304"/>
    </location>
</feature>
<dbReference type="InterPro" id="IPR009349">
    <property type="entry name" value="TRIP4/RQT4_C2HC5_Znf"/>
</dbReference>
<feature type="compositionally biased region" description="Low complexity" evidence="1">
    <location>
        <begin position="188"/>
        <end position="212"/>
    </location>
</feature>
<reference evidence="3" key="2">
    <citation type="submission" date="2023-05" db="EMBL/GenBank/DDBJ databases">
        <authorList>
            <consortium name="Lawrence Berkeley National Laboratory"/>
            <person name="Steindorff A."/>
            <person name="Hensen N."/>
            <person name="Bonometti L."/>
            <person name="Westerberg I."/>
            <person name="Brannstrom I.O."/>
            <person name="Guillou S."/>
            <person name="Cros-Aarteil S."/>
            <person name="Calhoun S."/>
            <person name="Haridas S."/>
            <person name="Kuo A."/>
            <person name="Mondo S."/>
            <person name="Pangilinan J."/>
            <person name="Riley R."/>
            <person name="Labutti K."/>
            <person name="Andreopoulos B."/>
            <person name="Lipzen A."/>
            <person name="Chen C."/>
            <person name="Yanf M."/>
            <person name="Daum C."/>
            <person name="Ng V."/>
            <person name="Clum A."/>
            <person name="Ohm R."/>
            <person name="Martin F."/>
            <person name="Silar P."/>
            <person name="Natvig D."/>
            <person name="Lalanne C."/>
            <person name="Gautier V."/>
            <person name="Ament-Velasquez S.L."/>
            <person name="Kruys A."/>
            <person name="Hutchinson M.I."/>
            <person name="Powell A.J."/>
            <person name="Barry K."/>
            <person name="Miller A.N."/>
            <person name="Grigoriev I.V."/>
            <person name="Debuchy R."/>
            <person name="Gladieux P."/>
            <person name="Thoren M.H."/>
            <person name="Johannesson H."/>
        </authorList>
    </citation>
    <scope>NUCLEOTIDE SEQUENCE</scope>
    <source>
        <strain evidence="3">CBS 532.94</strain>
    </source>
</reference>
<dbReference type="GO" id="GO:0005634">
    <property type="term" value="C:nucleus"/>
    <property type="evidence" value="ECO:0007669"/>
    <property type="project" value="InterPro"/>
</dbReference>
<name>A0AAN7C3C8_9PEZI</name>
<feature type="region of interest" description="Disordered" evidence="1">
    <location>
        <begin position="310"/>
        <end position="344"/>
    </location>
</feature>
<feature type="compositionally biased region" description="Low complexity" evidence="1">
    <location>
        <begin position="65"/>
        <end position="76"/>
    </location>
</feature>
<feature type="compositionally biased region" description="Polar residues" evidence="1">
    <location>
        <begin position="133"/>
        <end position="144"/>
    </location>
</feature>
<accession>A0AAN7C3C8</accession>
<dbReference type="GO" id="GO:0072344">
    <property type="term" value="P:rescue of stalled ribosome"/>
    <property type="evidence" value="ECO:0007669"/>
    <property type="project" value="InterPro"/>
</dbReference>
<comment type="caution">
    <text evidence="3">The sequence shown here is derived from an EMBL/GenBank/DDBJ whole genome shotgun (WGS) entry which is preliminary data.</text>
</comment>
<dbReference type="EMBL" id="MU860344">
    <property type="protein sequence ID" value="KAK4234643.1"/>
    <property type="molecule type" value="Genomic_DNA"/>
</dbReference>
<reference evidence="3" key="1">
    <citation type="journal article" date="2023" name="Mol. Phylogenet. Evol.">
        <title>Genome-scale phylogeny and comparative genomics of the fungal order Sordariales.</title>
        <authorList>
            <person name="Hensen N."/>
            <person name="Bonometti L."/>
            <person name="Westerberg I."/>
            <person name="Brannstrom I.O."/>
            <person name="Guillou S."/>
            <person name="Cros-Aarteil S."/>
            <person name="Calhoun S."/>
            <person name="Haridas S."/>
            <person name="Kuo A."/>
            <person name="Mondo S."/>
            <person name="Pangilinan J."/>
            <person name="Riley R."/>
            <person name="LaButti K."/>
            <person name="Andreopoulos B."/>
            <person name="Lipzen A."/>
            <person name="Chen C."/>
            <person name="Yan M."/>
            <person name="Daum C."/>
            <person name="Ng V."/>
            <person name="Clum A."/>
            <person name="Steindorff A."/>
            <person name="Ohm R.A."/>
            <person name="Martin F."/>
            <person name="Silar P."/>
            <person name="Natvig D.O."/>
            <person name="Lalanne C."/>
            <person name="Gautier V."/>
            <person name="Ament-Velasquez S.L."/>
            <person name="Kruys A."/>
            <person name="Hutchinson M.I."/>
            <person name="Powell A.J."/>
            <person name="Barry K."/>
            <person name="Miller A.N."/>
            <person name="Grigoriev I.V."/>
            <person name="Debuchy R."/>
            <person name="Gladieux P."/>
            <person name="Hiltunen Thoren M."/>
            <person name="Johannesson H."/>
        </authorList>
    </citation>
    <scope>NUCLEOTIDE SEQUENCE</scope>
    <source>
        <strain evidence="3">CBS 532.94</strain>
    </source>
</reference>
<protein>
    <recommendedName>
        <fullName evidence="2">TRIP4/RQT4 C2HC5-type zinc finger domain-containing protein</fullName>
    </recommendedName>
</protein>
<organism evidence="3 4">
    <name type="scientific">Achaetomium macrosporum</name>
    <dbReference type="NCBI Taxonomy" id="79813"/>
    <lineage>
        <taxon>Eukaryota</taxon>
        <taxon>Fungi</taxon>
        <taxon>Dikarya</taxon>
        <taxon>Ascomycota</taxon>
        <taxon>Pezizomycotina</taxon>
        <taxon>Sordariomycetes</taxon>
        <taxon>Sordariomycetidae</taxon>
        <taxon>Sordariales</taxon>
        <taxon>Chaetomiaceae</taxon>
        <taxon>Achaetomium</taxon>
    </lineage>
</organism>
<evidence type="ECO:0000313" key="4">
    <source>
        <dbReference type="Proteomes" id="UP001303760"/>
    </source>
</evidence>
<proteinExistence type="predicted"/>
<dbReference type="Pfam" id="PF06221">
    <property type="entry name" value="zf-C2HC5"/>
    <property type="match status" value="1"/>
</dbReference>
<dbReference type="PANTHER" id="PTHR12963:SF4">
    <property type="entry name" value="ACTIVATING SIGNAL COINTEGRATOR 1"/>
    <property type="match status" value="1"/>
</dbReference>
<feature type="compositionally biased region" description="Basic residues" evidence="1">
    <location>
        <begin position="89"/>
        <end position="99"/>
    </location>
</feature>